<dbReference type="Gene3D" id="1.10.630.10">
    <property type="entry name" value="Cytochrome P450"/>
    <property type="match status" value="1"/>
</dbReference>
<dbReference type="CDD" id="cd11036">
    <property type="entry name" value="AknT-like"/>
    <property type="match status" value="1"/>
</dbReference>
<dbReference type="InterPro" id="IPR001128">
    <property type="entry name" value="Cyt_P450"/>
</dbReference>
<gene>
    <name evidence="5" type="ORF">BJB45_21605</name>
</gene>
<evidence type="ECO:0000256" key="2">
    <source>
        <dbReference type="ARBA" id="ARBA00010617"/>
    </source>
</evidence>
<organism evidence="5 6">
    <name type="scientific">Halomonas huangheensis</name>
    <dbReference type="NCBI Taxonomy" id="1178482"/>
    <lineage>
        <taxon>Bacteria</taxon>
        <taxon>Pseudomonadati</taxon>
        <taxon>Pseudomonadota</taxon>
        <taxon>Gammaproteobacteria</taxon>
        <taxon>Oceanospirillales</taxon>
        <taxon>Halomonadaceae</taxon>
        <taxon>Halomonas</taxon>
    </lineage>
</organism>
<name>W1N8S1_9GAMM</name>
<dbReference type="GO" id="GO:0005506">
    <property type="term" value="F:iron ion binding"/>
    <property type="evidence" value="ECO:0007669"/>
    <property type="project" value="InterPro"/>
</dbReference>
<dbReference type="RefSeq" id="WP_021819032.1">
    <property type="nucleotide sequence ID" value="NZ_AVBC01000030.1"/>
</dbReference>
<dbReference type="PANTHER" id="PTHR46696">
    <property type="entry name" value="P450, PUTATIVE (EUROFUNG)-RELATED"/>
    <property type="match status" value="1"/>
</dbReference>
<comment type="cofactor">
    <cofactor evidence="1">
        <name>heme</name>
        <dbReference type="ChEBI" id="CHEBI:30413"/>
    </cofactor>
</comment>
<keyword evidence="3" id="KW-0408">Iron</keyword>
<keyword evidence="3" id="KW-0479">Metal-binding</keyword>
<comment type="similarity">
    <text evidence="2 3">Belongs to the cytochrome P450 family.</text>
</comment>
<proteinExistence type="inferred from homology"/>
<dbReference type="SUPFAM" id="SSF48264">
    <property type="entry name" value="Cytochrome P450"/>
    <property type="match status" value="1"/>
</dbReference>
<dbReference type="GO" id="GO:0016705">
    <property type="term" value="F:oxidoreductase activity, acting on paired donors, with incorporation or reduction of molecular oxygen"/>
    <property type="evidence" value="ECO:0007669"/>
    <property type="project" value="InterPro"/>
</dbReference>
<dbReference type="KEGG" id="hhu:AR456_19120"/>
<accession>W1N8S1</accession>
<keyword evidence="3" id="KW-0503">Monooxygenase</keyword>
<evidence type="ECO:0000256" key="1">
    <source>
        <dbReference type="ARBA" id="ARBA00001971"/>
    </source>
</evidence>
<evidence type="ECO:0000313" key="6">
    <source>
        <dbReference type="Proteomes" id="UP000019113"/>
    </source>
</evidence>
<dbReference type="STRING" id="1178482.AR456_19120"/>
<feature type="compositionally biased region" description="Polar residues" evidence="4">
    <location>
        <begin position="395"/>
        <end position="405"/>
    </location>
</feature>
<dbReference type="PATRIC" id="fig|1178482.3.peg.2076"/>
<dbReference type="GO" id="GO:0004497">
    <property type="term" value="F:monooxygenase activity"/>
    <property type="evidence" value="ECO:0007669"/>
    <property type="project" value="UniProtKB-KW"/>
</dbReference>
<reference evidence="5 6" key="1">
    <citation type="submission" date="2013-08" db="EMBL/GenBank/DDBJ databases">
        <title>draft genome of Halomonas huanghegensis, strain BJGMM-B45T.</title>
        <authorList>
            <person name="Miao C."/>
            <person name="Wan Y."/>
            <person name="Jin W."/>
        </authorList>
    </citation>
    <scope>NUCLEOTIDE SEQUENCE [LARGE SCALE GENOMIC DNA]</scope>
    <source>
        <strain evidence="5 6">BJGMM-B45</strain>
    </source>
</reference>
<sequence length="405" mass="44535">MMPMDAPGHANPYPWYASLRQQGDLIYHRPSRCWTGTTAHAVTMLLTHSQSRVRPLDQPTPPPLGQGPAAILFSLLMRMNEGLDHRCPRQALAPSLQDCSALEISRETRRVCTAVLEADGHLELDRAMFHVPVAVVARLLGVRPNLGHRLPTLTADLAAGMAMEADGPAIQRAHLAAQELMWIFTQQLSTQQEPEPLIRPDTNREAGSRIATPKMAANLAGLLLQSHEATAGLVGNTLVTLAQRPALLKRVRQGHVALGEVVDEVARFDAPIQLTRRFIAEECELLGNRLRSGDTVILLLASANRDSEANEDGERFILGRTERRCFSFGIGPHQCPGESVATIIATTTAQLLLQFGRIQPEQLQWHYQASPNARIPLFRQSHRLVSARQAHQAPVTPSHTSQEAP</sequence>
<keyword evidence="6" id="KW-1185">Reference proteome</keyword>
<evidence type="ECO:0000256" key="3">
    <source>
        <dbReference type="RuleBase" id="RU000461"/>
    </source>
</evidence>
<dbReference type="AlphaFoldDB" id="W1N8S1"/>
<dbReference type="InterPro" id="IPR036396">
    <property type="entry name" value="Cyt_P450_sf"/>
</dbReference>
<keyword evidence="3" id="KW-0560">Oxidoreductase</keyword>
<dbReference type="PRINTS" id="PR00359">
    <property type="entry name" value="BP450"/>
</dbReference>
<dbReference type="Proteomes" id="UP000019113">
    <property type="component" value="Unassembled WGS sequence"/>
</dbReference>
<dbReference type="InterPro" id="IPR002397">
    <property type="entry name" value="Cyt_P450_B"/>
</dbReference>
<evidence type="ECO:0000256" key="4">
    <source>
        <dbReference type="SAM" id="MobiDB-lite"/>
    </source>
</evidence>
<protein>
    <recommendedName>
        <fullName evidence="7">Cytochrome P450</fullName>
    </recommendedName>
</protein>
<evidence type="ECO:0000313" key="5">
    <source>
        <dbReference type="EMBL" id="ERL51305.1"/>
    </source>
</evidence>
<dbReference type="InterPro" id="IPR017972">
    <property type="entry name" value="Cyt_P450_CS"/>
</dbReference>
<feature type="region of interest" description="Disordered" evidence="4">
    <location>
        <begin position="386"/>
        <end position="405"/>
    </location>
</feature>
<dbReference type="PROSITE" id="PS00086">
    <property type="entry name" value="CYTOCHROME_P450"/>
    <property type="match status" value="1"/>
</dbReference>
<dbReference type="Pfam" id="PF00067">
    <property type="entry name" value="p450"/>
    <property type="match status" value="1"/>
</dbReference>
<dbReference type="eggNOG" id="COG2124">
    <property type="taxonomic scope" value="Bacteria"/>
</dbReference>
<dbReference type="EMBL" id="AVBC01000030">
    <property type="protein sequence ID" value="ERL51305.1"/>
    <property type="molecule type" value="Genomic_DNA"/>
</dbReference>
<dbReference type="PANTHER" id="PTHR46696:SF1">
    <property type="entry name" value="CYTOCHROME P450 YJIB-RELATED"/>
    <property type="match status" value="1"/>
</dbReference>
<keyword evidence="3" id="KW-0349">Heme</keyword>
<dbReference type="GO" id="GO:0020037">
    <property type="term" value="F:heme binding"/>
    <property type="evidence" value="ECO:0007669"/>
    <property type="project" value="InterPro"/>
</dbReference>
<comment type="caution">
    <text evidence="5">The sequence shown here is derived from an EMBL/GenBank/DDBJ whole genome shotgun (WGS) entry which is preliminary data.</text>
</comment>
<evidence type="ECO:0008006" key="7">
    <source>
        <dbReference type="Google" id="ProtNLM"/>
    </source>
</evidence>